<evidence type="ECO:0000313" key="5">
    <source>
        <dbReference type="Proteomes" id="UP000324748"/>
    </source>
</evidence>
<comment type="caution">
    <text evidence="4">The sequence shown here is derived from an EMBL/GenBank/DDBJ whole genome shotgun (WGS) entry which is preliminary data.</text>
</comment>
<dbReference type="OrthoDB" id="196493at2759"/>
<name>A0A5B0PHX5_PUCGR</name>
<dbReference type="PANTHER" id="PTHR43651">
    <property type="entry name" value="1,4-ALPHA-GLUCAN-BRANCHING ENZYME"/>
    <property type="match status" value="1"/>
</dbReference>
<dbReference type="GO" id="GO:0003844">
    <property type="term" value="F:1,4-alpha-glucan branching enzyme activity"/>
    <property type="evidence" value="ECO:0007669"/>
    <property type="project" value="TreeGrafter"/>
</dbReference>
<accession>A0A5B0PHX5</accession>
<dbReference type="Pfam" id="PF02922">
    <property type="entry name" value="CBM_48"/>
    <property type="match status" value="1"/>
</dbReference>
<proteinExistence type="predicted"/>
<dbReference type="InterPro" id="IPR013783">
    <property type="entry name" value="Ig-like_fold"/>
</dbReference>
<dbReference type="InterPro" id="IPR014756">
    <property type="entry name" value="Ig_E-set"/>
</dbReference>
<dbReference type="SUPFAM" id="SSF81296">
    <property type="entry name" value="E set domains"/>
    <property type="match status" value="1"/>
</dbReference>
<feature type="domain" description="Glycoside hydrolase family 13 N-terminal" evidence="3">
    <location>
        <begin position="62"/>
        <end position="128"/>
    </location>
</feature>
<sequence length="138" mass="15561">MNNSEKPQLVIDVPWLEPFTQTIEAQYVISELDYLSLLFKEWQAKIDKTKGGLDPFSKGYEKFGLIAQADRSILYCKWAPGAQNASLIGDFNNWDREANPMKKDQFGVWECWVPPKGSQPGIAHGSKVYTGKSTSSQN</sequence>
<dbReference type="EMBL" id="VSWC01000053">
    <property type="protein sequence ID" value="KAA1101237.1"/>
    <property type="molecule type" value="Genomic_DNA"/>
</dbReference>
<dbReference type="Proteomes" id="UP000324748">
    <property type="component" value="Unassembled WGS sequence"/>
</dbReference>
<dbReference type="GO" id="GO:0005737">
    <property type="term" value="C:cytoplasm"/>
    <property type="evidence" value="ECO:0007669"/>
    <property type="project" value="TreeGrafter"/>
</dbReference>
<organism evidence="4 5">
    <name type="scientific">Puccinia graminis f. sp. tritici</name>
    <dbReference type="NCBI Taxonomy" id="56615"/>
    <lineage>
        <taxon>Eukaryota</taxon>
        <taxon>Fungi</taxon>
        <taxon>Dikarya</taxon>
        <taxon>Basidiomycota</taxon>
        <taxon>Pucciniomycotina</taxon>
        <taxon>Pucciniomycetes</taxon>
        <taxon>Pucciniales</taxon>
        <taxon>Pucciniaceae</taxon>
        <taxon>Puccinia</taxon>
    </lineage>
</organism>
<feature type="region of interest" description="Disordered" evidence="2">
    <location>
        <begin position="118"/>
        <end position="138"/>
    </location>
</feature>
<gene>
    <name evidence="4" type="primary">GLC3_8</name>
    <name evidence="4" type="ORF">PGT21_012502</name>
</gene>
<evidence type="ECO:0000313" key="4">
    <source>
        <dbReference type="EMBL" id="KAA1101237.1"/>
    </source>
</evidence>
<protein>
    <submittedName>
        <fullName evidence="4">Alpha-1,4-glucan branching enzyme</fullName>
    </submittedName>
</protein>
<evidence type="ECO:0000256" key="2">
    <source>
        <dbReference type="SAM" id="MobiDB-lite"/>
    </source>
</evidence>
<evidence type="ECO:0000256" key="1">
    <source>
        <dbReference type="ARBA" id="ARBA00004964"/>
    </source>
</evidence>
<dbReference type="Gene3D" id="2.60.40.10">
    <property type="entry name" value="Immunoglobulins"/>
    <property type="match status" value="1"/>
</dbReference>
<reference evidence="4 5" key="1">
    <citation type="submission" date="2019-05" db="EMBL/GenBank/DDBJ databases">
        <title>Emergence of the Ug99 lineage of the wheat stem rust pathogen through somatic hybridization.</title>
        <authorList>
            <person name="Li F."/>
            <person name="Upadhyaya N.M."/>
            <person name="Sperschneider J."/>
            <person name="Matny O."/>
            <person name="Nguyen-Phuc H."/>
            <person name="Mago R."/>
            <person name="Raley C."/>
            <person name="Miller M.E."/>
            <person name="Silverstein K.A.T."/>
            <person name="Henningsen E."/>
            <person name="Hirsch C.D."/>
            <person name="Visser B."/>
            <person name="Pretorius Z.A."/>
            <person name="Steffenson B.J."/>
            <person name="Schwessinger B."/>
            <person name="Dodds P.N."/>
            <person name="Figueroa M."/>
        </authorList>
    </citation>
    <scope>NUCLEOTIDE SEQUENCE [LARGE SCALE GENOMIC DNA]</scope>
    <source>
        <strain evidence="4">21-0</strain>
    </source>
</reference>
<dbReference type="GO" id="GO:0005978">
    <property type="term" value="P:glycogen biosynthetic process"/>
    <property type="evidence" value="ECO:0007669"/>
    <property type="project" value="TreeGrafter"/>
</dbReference>
<dbReference type="InterPro" id="IPR004193">
    <property type="entry name" value="Glyco_hydro_13_N"/>
</dbReference>
<evidence type="ECO:0000259" key="3">
    <source>
        <dbReference type="Pfam" id="PF02922"/>
    </source>
</evidence>
<dbReference type="AlphaFoldDB" id="A0A5B0PHX5"/>
<dbReference type="PANTHER" id="PTHR43651:SF3">
    <property type="entry name" value="1,4-ALPHA-GLUCAN-BRANCHING ENZYME"/>
    <property type="match status" value="1"/>
</dbReference>
<comment type="pathway">
    <text evidence="1">Glycan biosynthesis; glycogen biosynthesis.</text>
</comment>
<dbReference type="GO" id="GO:0004553">
    <property type="term" value="F:hydrolase activity, hydrolyzing O-glycosyl compounds"/>
    <property type="evidence" value="ECO:0007669"/>
    <property type="project" value="InterPro"/>
</dbReference>
<dbReference type="Gene3D" id="3.20.20.80">
    <property type="entry name" value="Glycosidases"/>
    <property type="match status" value="1"/>
</dbReference>
<keyword evidence="5" id="KW-1185">Reference proteome</keyword>